<keyword evidence="1" id="KW-1133">Transmembrane helix</keyword>
<keyword evidence="3" id="KW-1185">Reference proteome</keyword>
<dbReference type="EMBL" id="OC924735">
    <property type="protein sequence ID" value="CAD7655713.1"/>
    <property type="molecule type" value="Genomic_DNA"/>
</dbReference>
<sequence>MANDQSFSYRLVKISLIILNALVIIGFTLSLLLIGHHLDPPLVIFVLIIGIYYHYFTHESH</sequence>
<keyword evidence="1" id="KW-0812">Transmembrane</keyword>
<dbReference type="AlphaFoldDB" id="A0A7R9M9T7"/>
<feature type="transmembrane region" description="Helical" evidence="1">
    <location>
        <begin position="40"/>
        <end position="56"/>
    </location>
</feature>
<dbReference type="Proteomes" id="UP000728032">
    <property type="component" value="Unassembled WGS sequence"/>
</dbReference>
<protein>
    <submittedName>
        <fullName evidence="2">Uncharacterized protein</fullName>
    </submittedName>
</protein>
<evidence type="ECO:0000313" key="2">
    <source>
        <dbReference type="EMBL" id="CAD7655713.1"/>
    </source>
</evidence>
<feature type="transmembrane region" description="Helical" evidence="1">
    <location>
        <begin position="12"/>
        <end position="34"/>
    </location>
</feature>
<feature type="non-terminal residue" evidence="2">
    <location>
        <position position="1"/>
    </location>
</feature>
<name>A0A7R9M9T7_9ACAR</name>
<dbReference type="EMBL" id="CAJPVJ010009910">
    <property type="protein sequence ID" value="CAG2172900.1"/>
    <property type="molecule type" value="Genomic_DNA"/>
</dbReference>
<gene>
    <name evidence="2" type="ORF">ONB1V03_LOCUS12356</name>
</gene>
<evidence type="ECO:0000313" key="3">
    <source>
        <dbReference type="Proteomes" id="UP000728032"/>
    </source>
</evidence>
<evidence type="ECO:0000256" key="1">
    <source>
        <dbReference type="SAM" id="Phobius"/>
    </source>
</evidence>
<keyword evidence="1" id="KW-0472">Membrane</keyword>
<proteinExistence type="predicted"/>
<organism evidence="2">
    <name type="scientific">Oppiella nova</name>
    <dbReference type="NCBI Taxonomy" id="334625"/>
    <lineage>
        <taxon>Eukaryota</taxon>
        <taxon>Metazoa</taxon>
        <taxon>Ecdysozoa</taxon>
        <taxon>Arthropoda</taxon>
        <taxon>Chelicerata</taxon>
        <taxon>Arachnida</taxon>
        <taxon>Acari</taxon>
        <taxon>Acariformes</taxon>
        <taxon>Sarcoptiformes</taxon>
        <taxon>Oribatida</taxon>
        <taxon>Brachypylina</taxon>
        <taxon>Oppioidea</taxon>
        <taxon>Oppiidae</taxon>
        <taxon>Oppiella</taxon>
    </lineage>
</organism>
<accession>A0A7R9M9T7</accession>
<reference evidence="2" key="1">
    <citation type="submission" date="2020-11" db="EMBL/GenBank/DDBJ databases">
        <authorList>
            <person name="Tran Van P."/>
        </authorList>
    </citation>
    <scope>NUCLEOTIDE SEQUENCE</scope>
</reference>